<protein>
    <submittedName>
        <fullName evidence="1">Uncharacterized protein</fullName>
    </submittedName>
</protein>
<proteinExistence type="predicted"/>
<gene>
    <name evidence="1" type="ORF">LCGC14_2246350</name>
</gene>
<reference evidence="1" key="1">
    <citation type="journal article" date="2015" name="Nature">
        <title>Complex archaea that bridge the gap between prokaryotes and eukaryotes.</title>
        <authorList>
            <person name="Spang A."/>
            <person name="Saw J.H."/>
            <person name="Jorgensen S.L."/>
            <person name="Zaremba-Niedzwiedzka K."/>
            <person name="Martijn J."/>
            <person name="Lind A.E."/>
            <person name="van Eijk R."/>
            <person name="Schleper C."/>
            <person name="Guy L."/>
            <person name="Ettema T.J."/>
        </authorList>
    </citation>
    <scope>NUCLEOTIDE SEQUENCE</scope>
</reference>
<sequence length="100" mass="11285">MIIPEDLIPTIEIGKKYLWKSSPIELLCPTCRVNEGNSMGDFTFECIVLSPTKDFICNSCNVKRSSPEGWYNVRALDNGELGSVPYTQLEPLSKEIEEEI</sequence>
<name>A0A0F9FGI3_9ZZZZ</name>
<dbReference type="AlphaFoldDB" id="A0A0F9FGI3"/>
<accession>A0A0F9FGI3</accession>
<comment type="caution">
    <text evidence="1">The sequence shown here is derived from an EMBL/GenBank/DDBJ whole genome shotgun (WGS) entry which is preliminary data.</text>
</comment>
<dbReference type="EMBL" id="LAZR01030527">
    <property type="protein sequence ID" value="KKL56340.1"/>
    <property type="molecule type" value="Genomic_DNA"/>
</dbReference>
<evidence type="ECO:0000313" key="1">
    <source>
        <dbReference type="EMBL" id="KKL56340.1"/>
    </source>
</evidence>
<organism evidence="1">
    <name type="scientific">marine sediment metagenome</name>
    <dbReference type="NCBI Taxonomy" id="412755"/>
    <lineage>
        <taxon>unclassified sequences</taxon>
        <taxon>metagenomes</taxon>
        <taxon>ecological metagenomes</taxon>
    </lineage>
</organism>